<accession>A0A7Z2JHJ3</accession>
<dbReference type="AlphaFoldDB" id="A0A7Z2JHJ3"/>
<proteinExistence type="predicted"/>
<dbReference type="KEGG" id="pacs:FAZ98_28615"/>
<dbReference type="RefSeq" id="WP_158956635.1">
    <property type="nucleotide sequence ID" value="NZ_CP046916.1"/>
</dbReference>
<name>A0A7Z2JHJ3_9BURK</name>
<dbReference type="Pfam" id="PF11937">
    <property type="entry name" value="DUF3455"/>
    <property type="match status" value="1"/>
</dbReference>
<dbReference type="EMBL" id="CP046916">
    <property type="protein sequence ID" value="QGZ65812.1"/>
    <property type="molecule type" value="Genomic_DNA"/>
</dbReference>
<evidence type="ECO:0000313" key="2">
    <source>
        <dbReference type="EMBL" id="QGZ65812.1"/>
    </source>
</evidence>
<protein>
    <submittedName>
        <fullName evidence="2">DUF3455 domain-containing protein</fullName>
    </submittedName>
</protein>
<feature type="compositionally biased region" description="Polar residues" evidence="1">
    <location>
        <begin position="10"/>
        <end position="20"/>
    </location>
</feature>
<reference evidence="2 3" key="1">
    <citation type="submission" date="2019-12" db="EMBL/GenBank/DDBJ databases">
        <title>Paraburkholderia acidiphila 7Q-K02 sp. nov and Paraburkholderia acidisoli DHF22 sp. nov., two strains isolated from forest soil.</title>
        <authorList>
            <person name="Gao Z."/>
            <person name="Qiu L."/>
        </authorList>
    </citation>
    <scope>NUCLEOTIDE SEQUENCE [LARGE SCALE GENOMIC DNA]</scope>
    <source>
        <strain evidence="2 3">DHF22</strain>
    </source>
</reference>
<dbReference type="PANTHER" id="PTHR35567">
    <property type="entry name" value="MALATE DEHYDROGENASE (AFU_ORTHOLOGUE AFUA_2G13800)"/>
    <property type="match status" value="1"/>
</dbReference>
<keyword evidence="3" id="KW-1185">Reference proteome</keyword>
<dbReference type="PANTHER" id="PTHR35567:SF1">
    <property type="entry name" value="CONSERVED FUNGAL PROTEIN (AFU_ORTHOLOGUE AFUA_1G14230)"/>
    <property type="match status" value="1"/>
</dbReference>
<sequence length="265" mass="28418">MGAKVVGSKRGSQSAWHPVSSKTSYRAAHALPDTATHAASPAAAFSHGLTRLHAAALAFVCASLAACASAPRPVTDYSLPDMLRAGPEQHLDDVLTAHGQTVYECRGSGTERYWIREGDLATLVDTGRRSVGTVAPGGYFLAYDGSQVRVRRDAHTQVTAGTLPWARLIAQDNARRRFNAAAHGRFARTDVVARLHTTGGLPPDPLCDREGGTLLVPYSADYLVYSPAYVPRSAPHFAPPLRPRSSQHSRPIRPSTVPDVLPAQR</sequence>
<dbReference type="InterPro" id="IPR021851">
    <property type="entry name" value="DUF3455"/>
</dbReference>
<dbReference type="Proteomes" id="UP000433577">
    <property type="component" value="Chromosome 4"/>
</dbReference>
<evidence type="ECO:0000256" key="1">
    <source>
        <dbReference type="SAM" id="MobiDB-lite"/>
    </source>
</evidence>
<feature type="region of interest" description="Disordered" evidence="1">
    <location>
        <begin position="1"/>
        <end position="20"/>
    </location>
</feature>
<organism evidence="2 3">
    <name type="scientific">Paraburkholderia acidisoli</name>
    <dbReference type="NCBI Taxonomy" id="2571748"/>
    <lineage>
        <taxon>Bacteria</taxon>
        <taxon>Pseudomonadati</taxon>
        <taxon>Pseudomonadota</taxon>
        <taxon>Betaproteobacteria</taxon>
        <taxon>Burkholderiales</taxon>
        <taxon>Burkholderiaceae</taxon>
        <taxon>Paraburkholderia</taxon>
    </lineage>
</organism>
<feature type="region of interest" description="Disordered" evidence="1">
    <location>
        <begin position="239"/>
        <end position="265"/>
    </location>
</feature>
<dbReference type="OrthoDB" id="193535at2"/>
<gene>
    <name evidence="2" type="ORF">FAZ98_28615</name>
</gene>
<evidence type="ECO:0000313" key="3">
    <source>
        <dbReference type="Proteomes" id="UP000433577"/>
    </source>
</evidence>